<evidence type="ECO:0000256" key="1">
    <source>
        <dbReference type="SAM" id="MobiDB-lite"/>
    </source>
</evidence>
<keyword evidence="3" id="KW-1185">Reference proteome</keyword>
<dbReference type="Proteomes" id="UP000233837">
    <property type="component" value="Unassembled WGS sequence"/>
</dbReference>
<evidence type="ECO:0000313" key="2">
    <source>
        <dbReference type="EMBL" id="PKU63139.1"/>
    </source>
</evidence>
<protein>
    <submittedName>
        <fullName evidence="2">Uncharacterized protein</fullName>
    </submittedName>
</protein>
<sequence>MPFTTMGTKPSIFNKTMEDKEEEFEYNGTTSPDFIYNSILWLMGNFMIIKREHLYLSEPAERERLSAEMPKKNEVLTSKSD</sequence>
<gene>
    <name evidence="2" type="ORF">MA16_Dca019675</name>
</gene>
<dbReference type="EMBL" id="KZ503518">
    <property type="protein sequence ID" value="PKU63139.1"/>
    <property type="molecule type" value="Genomic_DNA"/>
</dbReference>
<accession>A0A2I0VI95</accession>
<reference evidence="2 3" key="1">
    <citation type="journal article" date="2016" name="Sci. Rep.">
        <title>The Dendrobium catenatum Lindl. genome sequence provides insights into polysaccharide synthase, floral development and adaptive evolution.</title>
        <authorList>
            <person name="Zhang G.Q."/>
            <person name="Xu Q."/>
            <person name="Bian C."/>
            <person name="Tsai W.C."/>
            <person name="Yeh C.M."/>
            <person name="Liu K.W."/>
            <person name="Yoshida K."/>
            <person name="Zhang L.S."/>
            <person name="Chang S.B."/>
            <person name="Chen F."/>
            <person name="Shi Y."/>
            <person name="Su Y.Y."/>
            <person name="Zhang Y.Q."/>
            <person name="Chen L.J."/>
            <person name="Yin Y."/>
            <person name="Lin M."/>
            <person name="Huang H."/>
            <person name="Deng H."/>
            <person name="Wang Z.W."/>
            <person name="Zhu S.L."/>
            <person name="Zhao X."/>
            <person name="Deng C."/>
            <person name="Niu S.C."/>
            <person name="Huang J."/>
            <person name="Wang M."/>
            <person name="Liu G.H."/>
            <person name="Yang H.J."/>
            <person name="Xiao X.J."/>
            <person name="Hsiao Y.Y."/>
            <person name="Wu W.L."/>
            <person name="Chen Y.Y."/>
            <person name="Mitsuda N."/>
            <person name="Ohme-Takagi M."/>
            <person name="Luo Y.B."/>
            <person name="Van de Peer Y."/>
            <person name="Liu Z.J."/>
        </authorList>
    </citation>
    <scope>NUCLEOTIDE SEQUENCE [LARGE SCALE GENOMIC DNA]</scope>
    <source>
        <tissue evidence="2">The whole plant</tissue>
    </source>
</reference>
<reference evidence="2 3" key="2">
    <citation type="journal article" date="2017" name="Nature">
        <title>The Apostasia genome and the evolution of orchids.</title>
        <authorList>
            <person name="Zhang G.Q."/>
            <person name="Liu K.W."/>
            <person name="Li Z."/>
            <person name="Lohaus R."/>
            <person name="Hsiao Y.Y."/>
            <person name="Niu S.C."/>
            <person name="Wang J.Y."/>
            <person name="Lin Y.C."/>
            <person name="Xu Q."/>
            <person name="Chen L.J."/>
            <person name="Yoshida K."/>
            <person name="Fujiwara S."/>
            <person name="Wang Z.W."/>
            <person name="Zhang Y.Q."/>
            <person name="Mitsuda N."/>
            <person name="Wang M."/>
            <person name="Liu G.H."/>
            <person name="Pecoraro L."/>
            <person name="Huang H.X."/>
            <person name="Xiao X.J."/>
            <person name="Lin M."/>
            <person name="Wu X.Y."/>
            <person name="Wu W.L."/>
            <person name="Chen Y.Y."/>
            <person name="Chang S.B."/>
            <person name="Sakamoto S."/>
            <person name="Ohme-Takagi M."/>
            <person name="Yagi M."/>
            <person name="Zeng S.J."/>
            <person name="Shen C.Y."/>
            <person name="Yeh C.M."/>
            <person name="Luo Y.B."/>
            <person name="Tsai W.C."/>
            <person name="Van de Peer Y."/>
            <person name="Liu Z.J."/>
        </authorList>
    </citation>
    <scope>NUCLEOTIDE SEQUENCE [LARGE SCALE GENOMIC DNA]</scope>
    <source>
        <tissue evidence="2">The whole plant</tissue>
    </source>
</reference>
<feature type="region of interest" description="Disordered" evidence="1">
    <location>
        <begin position="61"/>
        <end position="81"/>
    </location>
</feature>
<organism evidence="2 3">
    <name type="scientific">Dendrobium catenatum</name>
    <dbReference type="NCBI Taxonomy" id="906689"/>
    <lineage>
        <taxon>Eukaryota</taxon>
        <taxon>Viridiplantae</taxon>
        <taxon>Streptophyta</taxon>
        <taxon>Embryophyta</taxon>
        <taxon>Tracheophyta</taxon>
        <taxon>Spermatophyta</taxon>
        <taxon>Magnoliopsida</taxon>
        <taxon>Liliopsida</taxon>
        <taxon>Asparagales</taxon>
        <taxon>Orchidaceae</taxon>
        <taxon>Epidendroideae</taxon>
        <taxon>Malaxideae</taxon>
        <taxon>Dendrobiinae</taxon>
        <taxon>Dendrobium</taxon>
    </lineage>
</organism>
<name>A0A2I0VI95_9ASPA</name>
<proteinExistence type="predicted"/>
<dbReference type="AlphaFoldDB" id="A0A2I0VI95"/>
<evidence type="ECO:0000313" key="3">
    <source>
        <dbReference type="Proteomes" id="UP000233837"/>
    </source>
</evidence>